<proteinExistence type="predicted"/>
<dbReference type="Proteomes" id="UP001365128">
    <property type="component" value="Unassembled WGS sequence"/>
</dbReference>
<evidence type="ECO:0000313" key="3">
    <source>
        <dbReference type="Proteomes" id="UP001365128"/>
    </source>
</evidence>
<protein>
    <recommendedName>
        <fullName evidence="4">Secreted protein</fullName>
    </recommendedName>
</protein>
<reference evidence="2 3" key="1">
    <citation type="submission" date="2024-04" db="EMBL/GenBank/DDBJ databases">
        <title>Phyllosticta paracitricarpa is synonymous to the EU quarantine fungus P. citricarpa based on phylogenomic analyses.</title>
        <authorList>
            <consortium name="Lawrence Berkeley National Laboratory"/>
            <person name="Van Ingen-Buijs V.A."/>
            <person name="Van Westerhoven A.C."/>
            <person name="Haridas S."/>
            <person name="Skiadas P."/>
            <person name="Martin F."/>
            <person name="Groenewald J.Z."/>
            <person name="Crous P.W."/>
            <person name="Seidl M.F."/>
        </authorList>
    </citation>
    <scope>NUCLEOTIDE SEQUENCE [LARGE SCALE GENOMIC DNA]</scope>
    <source>
        <strain evidence="2 3">CBS 122670</strain>
    </source>
</reference>
<accession>A0ABR1LBJ8</accession>
<dbReference type="EMBL" id="JBBPDW010000050">
    <property type="protein sequence ID" value="KAK7532617.1"/>
    <property type="molecule type" value="Genomic_DNA"/>
</dbReference>
<feature type="chain" id="PRO_5045674110" description="Secreted protein" evidence="1">
    <location>
        <begin position="20"/>
        <end position="101"/>
    </location>
</feature>
<sequence length="101" mass="11352">MTILHPLATIFPLTVSACARRGVGAPTYLTSNKTIHSSVHALACFPTTWWMYPSPVSRQTMTWPKRGQKGQLGAKHVLHVLKRQEAAEWWQLTAQSSHETE</sequence>
<keyword evidence="1" id="KW-0732">Signal</keyword>
<keyword evidence="3" id="KW-1185">Reference proteome</keyword>
<gene>
    <name evidence="2" type="ORF">IWX46DRAFT_584871</name>
</gene>
<organism evidence="2 3">
    <name type="scientific">Phyllosticta citricarpa</name>
    <dbReference type="NCBI Taxonomy" id="55181"/>
    <lineage>
        <taxon>Eukaryota</taxon>
        <taxon>Fungi</taxon>
        <taxon>Dikarya</taxon>
        <taxon>Ascomycota</taxon>
        <taxon>Pezizomycotina</taxon>
        <taxon>Dothideomycetes</taxon>
        <taxon>Dothideomycetes incertae sedis</taxon>
        <taxon>Botryosphaeriales</taxon>
        <taxon>Phyllostictaceae</taxon>
        <taxon>Phyllosticta</taxon>
    </lineage>
</organism>
<evidence type="ECO:0000256" key="1">
    <source>
        <dbReference type="SAM" id="SignalP"/>
    </source>
</evidence>
<evidence type="ECO:0008006" key="4">
    <source>
        <dbReference type="Google" id="ProtNLM"/>
    </source>
</evidence>
<evidence type="ECO:0000313" key="2">
    <source>
        <dbReference type="EMBL" id="KAK7532617.1"/>
    </source>
</evidence>
<comment type="caution">
    <text evidence="2">The sequence shown here is derived from an EMBL/GenBank/DDBJ whole genome shotgun (WGS) entry which is preliminary data.</text>
</comment>
<name>A0ABR1LBJ8_9PEZI</name>
<feature type="signal peptide" evidence="1">
    <location>
        <begin position="1"/>
        <end position="19"/>
    </location>
</feature>